<evidence type="ECO:0000313" key="6">
    <source>
        <dbReference type="Proteomes" id="UP001166286"/>
    </source>
</evidence>
<dbReference type="GO" id="GO:0061630">
    <property type="term" value="F:ubiquitin protein ligase activity"/>
    <property type="evidence" value="ECO:0007669"/>
    <property type="project" value="TreeGrafter"/>
</dbReference>
<feature type="region of interest" description="Disordered" evidence="3">
    <location>
        <begin position="46"/>
        <end position="99"/>
    </location>
</feature>
<proteinExistence type="predicted"/>
<dbReference type="InterPro" id="IPR036987">
    <property type="entry name" value="SRA-YDG_sf"/>
</dbReference>
<dbReference type="SUPFAM" id="SSF88697">
    <property type="entry name" value="PUA domain-like"/>
    <property type="match status" value="1"/>
</dbReference>
<comment type="caution">
    <text evidence="5">The sequence shown here is derived from an EMBL/GenBank/DDBJ whole genome shotgun (WGS) entry which is preliminary data.</text>
</comment>
<dbReference type="AlphaFoldDB" id="A0AA39U6Q8"/>
<dbReference type="PROSITE" id="PS51015">
    <property type="entry name" value="YDG"/>
    <property type="match status" value="1"/>
</dbReference>
<evidence type="ECO:0000256" key="2">
    <source>
        <dbReference type="PROSITE-ProRule" id="PRU00358"/>
    </source>
</evidence>
<dbReference type="InterPro" id="IPR045134">
    <property type="entry name" value="UHRF1/2-like"/>
</dbReference>
<dbReference type="InterPro" id="IPR015947">
    <property type="entry name" value="PUA-like_sf"/>
</dbReference>
<dbReference type="SMART" id="SM00466">
    <property type="entry name" value="SRA"/>
    <property type="match status" value="1"/>
</dbReference>
<evidence type="ECO:0000256" key="3">
    <source>
        <dbReference type="SAM" id="MobiDB-lite"/>
    </source>
</evidence>
<keyword evidence="1 2" id="KW-0539">Nucleus</keyword>
<dbReference type="InterPro" id="IPR003105">
    <property type="entry name" value="SRA_YDG"/>
</dbReference>
<evidence type="ECO:0000259" key="4">
    <source>
        <dbReference type="PROSITE" id="PS51015"/>
    </source>
</evidence>
<feature type="compositionally biased region" description="Low complexity" evidence="3">
    <location>
        <begin position="81"/>
        <end position="96"/>
    </location>
</feature>
<protein>
    <recommendedName>
        <fullName evidence="4">YDG domain-containing protein</fullName>
    </recommendedName>
</protein>
<accession>A0AA39U6Q8</accession>
<evidence type="ECO:0000313" key="5">
    <source>
        <dbReference type="EMBL" id="KAK0509006.1"/>
    </source>
</evidence>
<dbReference type="Pfam" id="PF02182">
    <property type="entry name" value="SAD_SRA"/>
    <property type="match status" value="1"/>
</dbReference>
<dbReference type="GO" id="GO:0044027">
    <property type="term" value="P:negative regulation of gene expression via chromosomal CpG island methylation"/>
    <property type="evidence" value="ECO:0007669"/>
    <property type="project" value="TreeGrafter"/>
</dbReference>
<dbReference type="GO" id="GO:0005634">
    <property type="term" value="C:nucleus"/>
    <property type="evidence" value="ECO:0007669"/>
    <property type="project" value="UniProtKB-SubCell"/>
</dbReference>
<gene>
    <name evidence="5" type="ORF">JMJ35_008377</name>
</gene>
<organism evidence="5 6">
    <name type="scientific">Cladonia borealis</name>
    <dbReference type="NCBI Taxonomy" id="184061"/>
    <lineage>
        <taxon>Eukaryota</taxon>
        <taxon>Fungi</taxon>
        <taxon>Dikarya</taxon>
        <taxon>Ascomycota</taxon>
        <taxon>Pezizomycotina</taxon>
        <taxon>Lecanoromycetes</taxon>
        <taxon>OSLEUM clade</taxon>
        <taxon>Lecanoromycetidae</taxon>
        <taxon>Lecanorales</taxon>
        <taxon>Lecanorineae</taxon>
        <taxon>Cladoniaceae</taxon>
        <taxon>Cladonia</taxon>
    </lineage>
</organism>
<feature type="region of interest" description="Disordered" evidence="3">
    <location>
        <begin position="155"/>
        <end position="176"/>
    </location>
</feature>
<sequence>MSSSQSPTERMLPDFDVLVETKTKEMTRVKLLALYEERMLEIKAEKEAAAAAAKTKRDTTPSLFVEPKDDGLVPARDASHGSKSAKSSSSKNGGQSDVVKGFKQEPEYSFTGADPCVTGGVSPTITTIPSPPAPTPIQIASRQTVVTSGPYAGLLSAGKRRRDDPINPFAPPKRQHCQSEGLVSSRSINNRAPVNRGNLQTLRYFRTLIEQSARVKPQDLDQHFAKIRDNLHQLEFYDFLSDNHNAENLIDQSRLLEDDALPAMYEDNFPSLIYPIDIRLDCQALYRKWSSGNYDPHLLRGITTKQGSNKDGRNFRHHILDKDYQFTVPCSYFGSGQLVIGQWWPLQICAVRDGAHGEMEAGIHGKPAEGAYSVVISGGGYANVDRVDTIEYCGTPGSKDNPSANTKHLIKSCELRRQVRVLRSSQLPAGNPWRPTQGLRYDGLYAVDGWKVLDVNTAMYRFKLTRVAHQPEIRSQGPGVRPTEVEIRQHDRVKGLFGR</sequence>
<dbReference type="PANTHER" id="PTHR14140:SF27">
    <property type="entry name" value="OS04G0289800 PROTEIN"/>
    <property type="match status" value="1"/>
</dbReference>
<dbReference type="PANTHER" id="PTHR14140">
    <property type="entry name" value="E3 UBIQUITIN-PROTEIN LIGASE UHRF-RELATED"/>
    <property type="match status" value="1"/>
</dbReference>
<evidence type="ECO:0000256" key="1">
    <source>
        <dbReference type="ARBA" id="ARBA00023242"/>
    </source>
</evidence>
<feature type="domain" description="YDG" evidence="4">
    <location>
        <begin position="333"/>
        <end position="466"/>
    </location>
</feature>
<comment type="subcellular location">
    <subcellularLocation>
        <location evidence="2">Nucleus</location>
    </subcellularLocation>
</comment>
<name>A0AA39U6Q8_9LECA</name>
<dbReference type="EMBL" id="JAFEKC020000019">
    <property type="protein sequence ID" value="KAK0509006.1"/>
    <property type="molecule type" value="Genomic_DNA"/>
</dbReference>
<keyword evidence="6" id="KW-1185">Reference proteome</keyword>
<dbReference type="Gene3D" id="2.30.280.10">
    <property type="entry name" value="SRA-YDG"/>
    <property type="match status" value="1"/>
</dbReference>
<dbReference type="GO" id="GO:0016567">
    <property type="term" value="P:protein ubiquitination"/>
    <property type="evidence" value="ECO:0007669"/>
    <property type="project" value="TreeGrafter"/>
</dbReference>
<dbReference type="Proteomes" id="UP001166286">
    <property type="component" value="Unassembled WGS sequence"/>
</dbReference>
<reference evidence="5" key="1">
    <citation type="submission" date="2023-03" db="EMBL/GenBank/DDBJ databases">
        <title>Complete genome of Cladonia borealis.</title>
        <authorList>
            <person name="Park H."/>
        </authorList>
    </citation>
    <scope>NUCLEOTIDE SEQUENCE</scope>
    <source>
        <strain evidence="5">ANT050790</strain>
    </source>
</reference>